<evidence type="ECO:0000259" key="1">
    <source>
        <dbReference type="Pfam" id="PF02625"/>
    </source>
</evidence>
<dbReference type="PANTHER" id="PTHR30388">
    <property type="entry name" value="ALDEHYDE OXIDOREDUCTASE MOLYBDENUM COFACTOR ASSEMBLY PROTEIN"/>
    <property type="match status" value="1"/>
</dbReference>
<comment type="caution">
    <text evidence="3">The sequence shown here is derived from an EMBL/GenBank/DDBJ whole genome shotgun (WGS) entry which is preliminary data.</text>
</comment>
<dbReference type="Pfam" id="PF02625">
    <property type="entry name" value="XdhC_CoxI"/>
    <property type="match status" value="1"/>
</dbReference>
<dbReference type="InterPro" id="IPR052698">
    <property type="entry name" value="MoCofactor_Util/Proc"/>
</dbReference>
<organism evidence="3 4">
    <name type="scientific">Candidatus Obscuribacter phosphatis</name>
    <dbReference type="NCBI Taxonomy" id="1906157"/>
    <lineage>
        <taxon>Bacteria</taxon>
        <taxon>Bacillati</taxon>
        <taxon>Candidatus Melainabacteria</taxon>
        <taxon>Candidatus Obscuribacterales</taxon>
        <taxon>Candidatus Obscuribacteraceae</taxon>
        <taxon>Candidatus Obscuribacter</taxon>
    </lineage>
</organism>
<evidence type="ECO:0000313" key="4">
    <source>
        <dbReference type="Proteomes" id="UP000664277"/>
    </source>
</evidence>
<name>A0A8J7TMF2_9BACT</name>
<protein>
    <submittedName>
        <fullName evidence="3">XdhC family protein</fullName>
    </submittedName>
</protein>
<dbReference type="SUPFAM" id="SSF51735">
    <property type="entry name" value="NAD(P)-binding Rossmann-fold domains"/>
    <property type="match status" value="1"/>
</dbReference>
<dbReference type="Gene3D" id="3.40.50.720">
    <property type="entry name" value="NAD(P)-binding Rossmann-like Domain"/>
    <property type="match status" value="1"/>
</dbReference>
<dbReference type="AlphaFoldDB" id="A0A8J7TMF2"/>
<dbReference type="Proteomes" id="UP000664277">
    <property type="component" value="Unassembled WGS sequence"/>
</dbReference>
<evidence type="ECO:0000259" key="2">
    <source>
        <dbReference type="Pfam" id="PF13478"/>
    </source>
</evidence>
<accession>A0A8J7TMF2</accession>
<feature type="domain" description="XdhC- CoxI" evidence="1">
    <location>
        <begin position="14"/>
        <end position="78"/>
    </location>
</feature>
<proteinExistence type="predicted"/>
<reference evidence="3" key="1">
    <citation type="submission" date="2021-02" db="EMBL/GenBank/DDBJ databases">
        <title>Genome-Resolved Metagenomics of a Microbial Community Performing Photosynthetic Biological Nutrient Removal.</title>
        <authorList>
            <person name="Mcdaniel E.A."/>
        </authorList>
    </citation>
    <scope>NUCLEOTIDE SEQUENCE</scope>
    <source>
        <strain evidence="3">UWPOB_OBS1</strain>
    </source>
</reference>
<feature type="domain" description="XdhC Rossmann" evidence="2">
    <location>
        <begin position="109"/>
        <end position="252"/>
    </location>
</feature>
<evidence type="ECO:0000313" key="3">
    <source>
        <dbReference type="EMBL" id="MBN8660770.1"/>
    </source>
</evidence>
<dbReference type="InterPro" id="IPR036291">
    <property type="entry name" value="NAD(P)-bd_dom_sf"/>
</dbReference>
<dbReference type="PANTHER" id="PTHR30388:SF6">
    <property type="entry name" value="XANTHINE DEHYDROGENASE SUBUNIT A-RELATED"/>
    <property type="match status" value="1"/>
</dbReference>
<dbReference type="InterPro" id="IPR027051">
    <property type="entry name" value="XdhC_Rossmann_dom"/>
</dbReference>
<dbReference type="Pfam" id="PF13478">
    <property type="entry name" value="XdhC_C"/>
    <property type="match status" value="1"/>
</dbReference>
<dbReference type="EMBL" id="JAFLCK010000013">
    <property type="protein sequence ID" value="MBN8660770.1"/>
    <property type="molecule type" value="Genomic_DNA"/>
</dbReference>
<gene>
    <name evidence="3" type="ORF">J0M35_10425</name>
</gene>
<sequence>MTDDLLNTALSLKDKQEPFVLVKIVHTVGSVPREAGAGMIVTKTGRLDGTVGGGKLEARCLLECEDMLSGQKKETTRFHKWRLDSDIGMTCGGSVQVYFELYFGCDWRVVIFGAGHCAQSLCRVLSVLPCRIVVVDTRSDWLSKLPVHSHIEAVTVESHTDYVHSLKETDFVVLMTMGHSTDSPVLVKILKRFQANLPYLGVIGSEAKRARLVKDLHTAHLNECSDAFFCPVGLDIGGNTPGDIAISVAAQLLAVKDKLGSSIEP</sequence>
<dbReference type="InterPro" id="IPR003777">
    <property type="entry name" value="XdhC_CoxI"/>
</dbReference>